<evidence type="ECO:0000256" key="7">
    <source>
        <dbReference type="RuleBase" id="RU000382"/>
    </source>
</evidence>
<reference evidence="8 9" key="1">
    <citation type="journal article" date="2018" name="Front. Microbiol.">
        <title>Phylogeny of Vibrio vulnificus from the Analysis of the Core-Genome: Implications for Intra-Species Taxonomy.</title>
        <authorList>
            <person name="Roig F.J."/>
            <person name="Gonzalez-Candelas F."/>
            <person name="Sanjuan E."/>
            <person name="Fouz B."/>
            <person name="Feil E.J."/>
            <person name="Llorens C."/>
            <person name="Baker-Austin C."/>
            <person name="Oliver J.D."/>
            <person name="Danin-Poleg Y."/>
            <person name="Gibas C.J."/>
            <person name="Kashi Y."/>
            <person name="Gulig P.A."/>
            <person name="Morrison S.S."/>
            <person name="Amaro C."/>
        </authorList>
    </citation>
    <scope>NUCLEOTIDE SEQUENCE [LARGE SCALE GENOMIC DNA]</scope>
    <source>
        <strain evidence="8 9">CECT4608</strain>
    </source>
</reference>
<keyword evidence="4 6" id="KW-0663">Pyridoxal phosphate</keyword>
<dbReference type="RefSeq" id="WP_015727701.1">
    <property type="nucleotide sequence ID" value="NZ_AP026553.1"/>
</dbReference>
<dbReference type="Gene3D" id="3.40.640.10">
    <property type="entry name" value="Type I PLP-dependent aspartate aminotransferase-like (Major domain)"/>
    <property type="match status" value="1"/>
</dbReference>
<accession>A0A1W6M9M8</accession>
<comment type="caution">
    <text evidence="8">The sequence shown here is derived from an EMBL/GenBank/DDBJ whole genome shotgun (WGS) entry which is preliminary data.</text>
</comment>
<evidence type="ECO:0000256" key="1">
    <source>
        <dbReference type="ARBA" id="ARBA00001933"/>
    </source>
</evidence>
<evidence type="ECO:0000256" key="4">
    <source>
        <dbReference type="ARBA" id="ARBA00022898"/>
    </source>
</evidence>
<dbReference type="EMBL" id="PDGH01000124">
    <property type="protein sequence ID" value="POB44624.1"/>
    <property type="molecule type" value="Genomic_DNA"/>
</dbReference>
<evidence type="ECO:0000256" key="5">
    <source>
        <dbReference type="ARBA" id="ARBA00023239"/>
    </source>
</evidence>
<dbReference type="GO" id="GO:0030170">
    <property type="term" value="F:pyridoxal phosphate binding"/>
    <property type="evidence" value="ECO:0007669"/>
    <property type="project" value="InterPro"/>
</dbReference>
<keyword evidence="5 7" id="KW-0456">Lyase</keyword>
<protein>
    <submittedName>
        <fullName evidence="8">Aspartate aminotransferase family protein</fullName>
    </submittedName>
</protein>
<dbReference type="InterPro" id="IPR015421">
    <property type="entry name" value="PyrdxlP-dep_Trfase_major"/>
</dbReference>
<dbReference type="InterPro" id="IPR015422">
    <property type="entry name" value="PyrdxlP-dep_Trfase_small"/>
</dbReference>
<dbReference type="GO" id="GO:0016831">
    <property type="term" value="F:carboxy-lyase activity"/>
    <property type="evidence" value="ECO:0007669"/>
    <property type="project" value="UniProtKB-KW"/>
</dbReference>
<dbReference type="GO" id="GO:0019752">
    <property type="term" value="P:carboxylic acid metabolic process"/>
    <property type="evidence" value="ECO:0007669"/>
    <property type="project" value="InterPro"/>
</dbReference>
<evidence type="ECO:0000256" key="3">
    <source>
        <dbReference type="ARBA" id="ARBA00022793"/>
    </source>
</evidence>
<comment type="similarity">
    <text evidence="2 7">Belongs to the group II decarboxylase family.</text>
</comment>
<keyword evidence="8" id="KW-0808">Transferase</keyword>
<evidence type="ECO:0000256" key="2">
    <source>
        <dbReference type="ARBA" id="ARBA00009533"/>
    </source>
</evidence>
<organism evidence="8 9">
    <name type="scientific">Vibrio vulnificus</name>
    <dbReference type="NCBI Taxonomy" id="672"/>
    <lineage>
        <taxon>Bacteria</taxon>
        <taxon>Pseudomonadati</taxon>
        <taxon>Pseudomonadota</taxon>
        <taxon>Gammaproteobacteria</taxon>
        <taxon>Vibrionales</taxon>
        <taxon>Vibrionaceae</taxon>
        <taxon>Vibrio</taxon>
    </lineage>
</organism>
<dbReference type="AlphaFoldDB" id="A0A1W6M9M8"/>
<name>A0A1W6M9M8_VIBVL</name>
<dbReference type="Gene3D" id="3.90.1150.10">
    <property type="entry name" value="Aspartate Aminotransferase, domain 1"/>
    <property type="match status" value="1"/>
</dbReference>
<dbReference type="SUPFAM" id="SSF53383">
    <property type="entry name" value="PLP-dependent transferases"/>
    <property type="match status" value="1"/>
</dbReference>
<dbReference type="GO" id="GO:0005737">
    <property type="term" value="C:cytoplasm"/>
    <property type="evidence" value="ECO:0007669"/>
    <property type="project" value="TreeGrafter"/>
</dbReference>
<sequence length="559" mass="63222">MTKLMVHAWLEKQNNQISQHFAYCHQKLVKQFFSRDPNLWPIYKIKQVAELVGHKRNLTMPTNPILSKRLAADSYIPHASSQVIKPFEPLALFAAGHSKNWDDPSAVENVISTPSDPAIHGALLATIANPNLVYSEYAGRATELESVVVRQIANLVGYDDQKATGLFTQGGTFCNLYGYLLGLRKCFPDSATTGIGDKKLAFINSQAGHYSNVTNLSLLGVDMGKQLLRIKVNENNQIDLNDLTKQFEYCIRHDIIVPTILLTFGTTDTFAIDDVAAVYLLRERLCRQYGLNYRPHIHVDAAVGWTLLFFKEYAFERNELAINTATLEGLEVTNSLVKGLRYADSITIDFQKWGYVPYTSSLILVKDRQDMQALQHDADYFSYFEAQQRNQTHLQSTIECSRSAVGVFSAYSALESIGIEGYQMLIAHGLQNANYLRCLLSKLRNCKVVSGSNQGPCVTFRLYPPEMEESAQALFYRERRLIRQKAYMESLVSSATYHRNNFLARKGRYLKTNWVDSIARTDYNEAGHCLFLPGEKAVFLNPNTQRRSIELFVANLNAT</sequence>
<keyword evidence="3" id="KW-0210">Decarboxylase</keyword>
<dbReference type="KEGG" id="vvl:VV93_v1c35540"/>
<evidence type="ECO:0000313" key="8">
    <source>
        <dbReference type="EMBL" id="POB44624.1"/>
    </source>
</evidence>
<dbReference type="PANTHER" id="PTHR45677:SF8">
    <property type="entry name" value="CYSTEINE SULFINIC ACID DECARBOXYLASE"/>
    <property type="match status" value="1"/>
</dbReference>
<dbReference type="GO" id="GO:0008483">
    <property type="term" value="F:transaminase activity"/>
    <property type="evidence" value="ECO:0007669"/>
    <property type="project" value="UniProtKB-KW"/>
</dbReference>
<dbReference type="InterPro" id="IPR002129">
    <property type="entry name" value="PyrdxlP-dep_de-COase"/>
</dbReference>
<keyword evidence="8" id="KW-0032">Aminotransferase</keyword>
<comment type="cofactor">
    <cofactor evidence="1 6 7">
        <name>pyridoxal 5'-phosphate</name>
        <dbReference type="ChEBI" id="CHEBI:597326"/>
    </cofactor>
</comment>
<gene>
    <name evidence="8" type="ORF">CRN52_18670</name>
</gene>
<evidence type="ECO:0000256" key="6">
    <source>
        <dbReference type="PIRSR" id="PIRSR602129-50"/>
    </source>
</evidence>
<evidence type="ECO:0000313" key="9">
    <source>
        <dbReference type="Proteomes" id="UP000237466"/>
    </source>
</evidence>
<dbReference type="Pfam" id="PF00282">
    <property type="entry name" value="Pyridoxal_deC"/>
    <property type="match status" value="1"/>
</dbReference>
<proteinExistence type="inferred from homology"/>
<dbReference type="Proteomes" id="UP000237466">
    <property type="component" value="Unassembled WGS sequence"/>
</dbReference>
<dbReference type="PANTHER" id="PTHR45677">
    <property type="entry name" value="GLUTAMATE DECARBOXYLASE-RELATED"/>
    <property type="match status" value="1"/>
</dbReference>
<feature type="modified residue" description="N6-(pyridoxal phosphate)lysine" evidence="6">
    <location>
        <position position="352"/>
    </location>
</feature>
<dbReference type="InterPro" id="IPR015424">
    <property type="entry name" value="PyrdxlP-dep_Trfase"/>
</dbReference>